<dbReference type="Pfam" id="PF07702">
    <property type="entry name" value="UTRA"/>
    <property type="match status" value="1"/>
</dbReference>
<sequence>MTGTKQAGIDRTSGVALWRQIADDIRVAIGAGEFREAGKLPGEMALAERFGVNRHTVRAAISALQNEGIVKAKAGRGTEILSDLRLKMPISRRTRFSTGLGGQARRPETAYIAAGEAAASDEVAAALAIAPGSLCVTLESLGLADGIPVSLAFHYFPAARFAGIAEHFRRERSVTRSFAAMGLADYVRVSTDISARHADEYERDWLRLTPGGIVLEALAVNADLEGVPVQYSRTRFSAGRVSLHVGTDGEL</sequence>
<dbReference type="InterPro" id="IPR036388">
    <property type="entry name" value="WH-like_DNA-bd_sf"/>
</dbReference>
<protein>
    <submittedName>
        <fullName evidence="5">GntR family phosphonate transport system transcriptional regulator</fullName>
    </submittedName>
</protein>
<dbReference type="NCBIfam" id="TIGR02325">
    <property type="entry name" value="C_P_lyase_phnF"/>
    <property type="match status" value="1"/>
</dbReference>
<keyword evidence="1" id="KW-0805">Transcription regulation</keyword>
<evidence type="ECO:0000259" key="4">
    <source>
        <dbReference type="PROSITE" id="PS50949"/>
    </source>
</evidence>
<keyword evidence="2" id="KW-0238">DNA-binding</keyword>
<keyword evidence="3" id="KW-0804">Transcription</keyword>
<dbReference type="Gene3D" id="3.40.1410.10">
    <property type="entry name" value="Chorismate lyase-like"/>
    <property type="match status" value="1"/>
</dbReference>
<dbReference type="Pfam" id="PF00392">
    <property type="entry name" value="GntR"/>
    <property type="match status" value="1"/>
</dbReference>
<dbReference type="Proteomes" id="UP001549047">
    <property type="component" value="Unassembled WGS sequence"/>
</dbReference>
<organism evidence="5 6">
    <name type="scientific">Rhizobium aquaticum</name>
    <dbReference type="NCBI Taxonomy" id="1549636"/>
    <lineage>
        <taxon>Bacteria</taxon>
        <taxon>Pseudomonadati</taxon>
        <taxon>Pseudomonadota</taxon>
        <taxon>Alphaproteobacteria</taxon>
        <taxon>Hyphomicrobiales</taxon>
        <taxon>Rhizobiaceae</taxon>
        <taxon>Rhizobium/Agrobacterium group</taxon>
        <taxon>Rhizobium</taxon>
    </lineage>
</organism>
<dbReference type="InterPro" id="IPR000524">
    <property type="entry name" value="Tscrpt_reg_HTH_GntR"/>
</dbReference>
<dbReference type="SUPFAM" id="SSF64288">
    <property type="entry name" value="Chorismate lyase-like"/>
    <property type="match status" value="1"/>
</dbReference>
<dbReference type="InterPro" id="IPR036390">
    <property type="entry name" value="WH_DNA-bd_sf"/>
</dbReference>
<dbReference type="CDD" id="cd07377">
    <property type="entry name" value="WHTH_GntR"/>
    <property type="match status" value="1"/>
</dbReference>
<proteinExistence type="predicted"/>
<evidence type="ECO:0000256" key="1">
    <source>
        <dbReference type="ARBA" id="ARBA00023015"/>
    </source>
</evidence>
<dbReference type="EMBL" id="JBEPMB010000005">
    <property type="protein sequence ID" value="MET3614929.1"/>
    <property type="molecule type" value="Genomic_DNA"/>
</dbReference>
<evidence type="ECO:0000313" key="6">
    <source>
        <dbReference type="Proteomes" id="UP001549047"/>
    </source>
</evidence>
<dbReference type="SMART" id="SM00866">
    <property type="entry name" value="UTRA"/>
    <property type="match status" value="1"/>
</dbReference>
<accession>A0ABV2J4Z7</accession>
<dbReference type="InterPro" id="IPR050679">
    <property type="entry name" value="Bact_HTH_transcr_reg"/>
</dbReference>
<keyword evidence="6" id="KW-1185">Reference proteome</keyword>
<evidence type="ECO:0000256" key="2">
    <source>
        <dbReference type="ARBA" id="ARBA00023125"/>
    </source>
</evidence>
<dbReference type="PRINTS" id="PR00035">
    <property type="entry name" value="HTHGNTR"/>
</dbReference>
<dbReference type="PANTHER" id="PTHR44846">
    <property type="entry name" value="MANNOSYL-D-GLYCERATE TRANSPORT/METABOLISM SYSTEM REPRESSOR MNGR-RELATED"/>
    <property type="match status" value="1"/>
</dbReference>
<dbReference type="PROSITE" id="PS50949">
    <property type="entry name" value="HTH_GNTR"/>
    <property type="match status" value="1"/>
</dbReference>
<dbReference type="InterPro" id="IPR011663">
    <property type="entry name" value="UTRA"/>
</dbReference>
<dbReference type="InterPro" id="IPR012702">
    <property type="entry name" value="CP_lyase_PhnF"/>
</dbReference>
<evidence type="ECO:0000313" key="5">
    <source>
        <dbReference type="EMBL" id="MET3614929.1"/>
    </source>
</evidence>
<dbReference type="SUPFAM" id="SSF46785">
    <property type="entry name" value="Winged helix' DNA-binding domain"/>
    <property type="match status" value="1"/>
</dbReference>
<feature type="domain" description="HTH gntR-type" evidence="4">
    <location>
        <begin position="15"/>
        <end position="83"/>
    </location>
</feature>
<dbReference type="InterPro" id="IPR028978">
    <property type="entry name" value="Chorismate_lyase_/UTRA_dom_sf"/>
</dbReference>
<reference evidence="5 6" key="1">
    <citation type="submission" date="2024-06" db="EMBL/GenBank/DDBJ databases">
        <title>Genomic Encyclopedia of Type Strains, Phase IV (KMG-IV): sequencing the most valuable type-strain genomes for metagenomic binning, comparative biology and taxonomic classification.</title>
        <authorList>
            <person name="Goeker M."/>
        </authorList>
    </citation>
    <scope>NUCLEOTIDE SEQUENCE [LARGE SCALE GENOMIC DNA]</scope>
    <source>
        <strain evidence="5 6">DSM 29780</strain>
    </source>
</reference>
<dbReference type="SMART" id="SM00345">
    <property type="entry name" value="HTH_GNTR"/>
    <property type="match status" value="1"/>
</dbReference>
<gene>
    <name evidence="5" type="ORF">ABID16_003272</name>
</gene>
<name>A0ABV2J4Z7_9HYPH</name>
<dbReference type="Gene3D" id="1.10.10.10">
    <property type="entry name" value="Winged helix-like DNA-binding domain superfamily/Winged helix DNA-binding domain"/>
    <property type="match status" value="1"/>
</dbReference>
<dbReference type="PANTHER" id="PTHR44846:SF1">
    <property type="entry name" value="MANNOSYL-D-GLYCERATE TRANSPORT_METABOLISM SYSTEM REPRESSOR MNGR-RELATED"/>
    <property type="match status" value="1"/>
</dbReference>
<evidence type="ECO:0000256" key="3">
    <source>
        <dbReference type="ARBA" id="ARBA00023163"/>
    </source>
</evidence>
<comment type="caution">
    <text evidence="5">The sequence shown here is derived from an EMBL/GenBank/DDBJ whole genome shotgun (WGS) entry which is preliminary data.</text>
</comment>
<dbReference type="RefSeq" id="WP_354557417.1">
    <property type="nucleotide sequence ID" value="NZ_JBEPMB010000005.1"/>
</dbReference>